<feature type="region of interest" description="Disordered" evidence="1">
    <location>
        <begin position="183"/>
        <end position="210"/>
    </location>
</feature>
<dbReference type="Gene3D" id="3.30.420.10">
    <property type="entry name" value="Ribonuclease H-like superfamily/Ribonuclease H"/>
    <property type="match status" value="1"/>
</dbReference>
<evidence type="ECO:0000256" key="1">
    <source>
        <dbReference type="SAM" id="MobiDB-lite"/>
    </source>
</evidence>
<sequence>MVAVRLACSPPTMAIRVQSPDRLEVWVNQALHVAPQEVVYRSRFGQQWIGRGGPITWPARSPDLTPLDYFVWGHVEGMIYDTPVESRRTCWRGLWLRRILDIQRDSYLYWPLLYAGGLDEGLANGNYCRRRNGVCSDEHEQVTSSLSEKSKDFCGGSFVASRIKFVPVSKPICMHPPLSNTKQYLHTPGSEGDNAESEMEKRRFFDTKPR</sequence>
<keyword evidence="3" id="KW-1185">Reference proteome</keyword>
<dbReference type="PANTHER" id="PTHR47326:SF1">
    <property type="entry name" value="HTH PSQ-TYPE DOMAIN-CONTAINING PROTEIN"/>
    <property type="match status" value="1"/>
</dbReference>
<dbReference type="PANTHER" id="PTHR47326">
    <property type="entry name" value="TRANSPOSABLE ELEMENT TC3 TRANSPOSASE-LIKE PROTEIN"/>
    <property type="match status" value="1"/>
</dbReference>
<gene>
    <name evidence="2" type="ORF">PR048_032628</name>
</gene>
<comment type="caution">
    <text evidence="2">The sequence shown here is derived from an EMBL/GenBank/DDBJ whole genome shotgun (WGS) entry which is preliminary data.</text>
</comment>
<dbReference type="Proteomes" id="UP001159363">
    <property type="component" value="Chromosome 15"/>
</dbReference>
<accession>A0ABQ9G2R0</accession>
<dbReference type="EMBL" id="JARBHB010000016">
    <property type="protein sequence ID" value="KAJ8866767.1"/>
    <property type="molecule type" value="Genomic_DNA"/>
</dbReference>
<protein>
    <submittedName>
        <fullName evidence="2">Uncharacterized protein</fullName>
    </submittedName>
</protein>
<proteinExistence type="predicted"/>
<evidence type="ECO:0000313" key="3">
    <source>
        <dbReference type="Proteomes" id="UP001159363"/>
    </source>
</evidence>
<feature type="compositionally biased region" description="Basic and acidic residues" evidence="1">
    <location>
        <begin position="198"/>
        <end position="210"/>
    </location>
</feature>
<organism evidence="2 3">
    <name type="scientific">Dryococelus australis</name>
    <dbReference type="NCBI Taxonomy" id="614101"/>
    <lineage>
        <taxon>Eukaryota</taxon>
        <taxon>Metazoa</taxon>
        <taxon>Ecdysozoa</taxon>
        <taxon>Arthropoda</taxon>
        <taxon>Hexapoda</taxon>
        <taxon>Insecta</taxon>
        <taxon>Pterygota</taxon>
        <taxon>Neoptera</taxon>
        <taxon>Polyneoptera</taxon>
        <taxon>Phasmatodea</taxon>
        <taxon>Verophasmatodea</taxon>
        <taxon>Anareolatae</taxon>
        <taxon>Phasmatidae</taxon>
        <taxon>Eurycanthinae</taxon>
        <taxon>Dryococelus</taxon>
    </lineage>
</organism>
<evidence type="ECO:0000313" key="2">
    <source>
        <dbReference type="EMBL" id="KAJ8866767.1"/>
    </source>
</evidence>
<name>A0ABQ9G2R0_9NEOP</name>
<dbReference type="InterPro" id="IPR036397">
    <property type="entry name" value="RNaseH_sf"/>
</dbReference>
<reference evidence="2 3" key="1">
    <citation type="submission" date="2023-02" db="EMBL/GenBank/DDBJ databases">
        <title>LHISI_Scaffold_Assembly.</title>
        <authorList>
            <person name="Stuart O.P."/>
            <person name="Cleave R."/>
            <person name="Magrath M.J.L."/>
            <person name="Mikheyev A.S."/>
        </authorList>
    </citation>
    <scope>NUCLEOTIDE SEQUENCE [LARGE SCALE GENOMIC DNA]</scope>
    <source>
        <strain evidence="2">Daus_M_001</strain>
        <tissue evidence="2">Leg muscle</tissue>
    </source>
</reference>